<evidence type="ECO:0000313" key="1">
    <source>
        <dbReference type="EMBL" id="EGG05966.1"/>
    </source>
</evidence>
<dbReference type="VEuPathDB" id="FungiDB:MELLADRAFT_71995"/>
<dbReference type="RefSeq" id="XP_007410617.1">
    <property type="nucleotide sequence ID" value="XM_007410555.1"/>
</dbReference>
<reference evidence="2" key="1">
    <citation type="journal article" date="2011" name="Proc. Natl. Acad. Sci. U.S.A.">
        <title>Obligate biotrophy features unraveled by the genomic analysis of rust fungi.</title>
        <authorList>
            <person name="Duplessis S."/>
            <person name="Cuomo C.A."/>
            <person name="Lin Y.-C."/>
            <person name="Aerts A."/>
            <person name="Tisserant E."/>
            <person name="Veneault-Fourrey C."/>
            <person name="Joly D.L."/>
            <person name="Hacquard S."/>
            <person name="Amselem J."/>
            <person name="Cantarel B.L."/>
            <person name="Chiu R."/>
            <person name="Coutinho P.M."/>
            <person name="Feau N."/>
            <person name="Field M."/>
            <person name="Frey P."/>
            <person name="Gelhaye E."/>
            <person name="Goldberg J."/>
            <person name="Grabherr M.G."/>
            <person name="Kodira C.D."/>
            <person name="Kohler A."/>
            <person name="Kuees U."/>
            <person name="Lindquist E.A."/>
            <person name="Lucas S.M."/>
            <person name="Mago R."/>
            <person name="Mauceli E."/>
            <person name="Morin E."/>
            <person name="Murat C."/>
            <person name="Pangilinan J.L."/>
            <person name="Park R."/>
            <person name="Pearson M."/>
            <person name="Quesneville H."/>
            <person name="Rouhier N."/>
            <person name="Sakthikumar S."/>
            <person name="Salamov A.A."/>
            <person name="Schmutz J."/>
            <person name="Selles B."/>
            <person name="Shapiro H."/>
            <person name="Tanguay P."/>
            <person name="Tuskan G.A."/>
            <person name="Henrissat B."/>
            <person name="Van de Peer Y."/>
            <person name="Rouze P."/>
            <person name="Ellis J.G."/>
            <person name="Dodds P.N."/>
            <person name="Schein J.E."/>
            <person name="Zhong S."/>
            <person name="Hamelin R.C."/>
            <person name="Grigoriev I.V."/>
            <person name="Szabo L.J."/>
            <person name="Martin F."/>
        </authorList>
    </citation>
    <scope>NUCLEOTIDE SEQUENCE [LARGE SCALE GENOMIC DNA]</scope>
    <source>
        <strain evidence="2">98AG31 / pathotype 3-4-7</strain>
    </source>
</reference>
<name>F4RNC7_MELLP</name>
<organism evidence="2">
    <name type="scientific">Melampsora larici-populina (strain 98AG31 / pathotype 3-4-7)</name>
    <name type="common">Poplar leaf rust fungus</name>
    <dbReference type="NCBI Taxonomy" id="747676"/>
    <lineage>
        <taxon>Eukaryota</taxon>
        <taxon>Fungi</taxon>
        <taxon>Dikarya</taxon>
        <taxon>Basidiomycota</taxon>
        <taxon>Pucciniomycotina</taxon>
        <taxon>Pucciniomycetes</taxon>
        <taxon>Pucciniales</taxon>
        <taxon>Melampsoraceae</taxon>
        <taxon>Melampsora</taxon>
    </lineage>
</organism>
<dbReference type="InterPro" id="IPR018247">
    <property type="entry name" value="EF_Hand_1_Ca_BS"/>
</dbReference>
<dbReference type="HOGENOM" id="CLU_2171616_0_0_1"/>
<protein>
    <submittedName>
        <fullName evidence="1">Uncharacterized protein</fullName>
    </submittedName>
</protein>
<evidence type="ECO:0000313" key="2">
    <source>
        <dbReference type="Proteomes" id="UP000001072"/>
    </source>
</evidence>
<gene>
    <name evidence="1" type="ORF">MELLADRAFT_71995</name>
</gene>
<dbReference type="AlphaFoldDB" id="F4RNC7"/>
<dbReference type="EMBL" id="GL883110">
    <property type="protein sequence ID" value="EGG05966.1"/>
    <property type="molecule type" value="Genomic_DNA"/>
</dbReference>
<keyword evidence="2" id="KW-1185">Reference proteome</keyword>
<dbReference type="PROSITE" id="PS00018">
    <property type="entry name" value="EF_HAND_1"/>
    <property type="match status" value="1"/>
</dbReference>
<dbReference type="KEGG" id="mlr:MELLADRAFT_71995"/>
<dbReference type="InParanoid" id="F4RNC7"/>
<dbReference type="Proteomes" id="UP000001072">
    <property type="component" value="Unassembled WGS sequence"/>
</dbReference>
<dbReference type="GeneID" id="18931990"/>
<sequence>MSKLMSMVIGLSMILIIRKLHDLMIDEILLNLKSIEFLCFKIDQTSLNRLRTLGYETWMEFNEIFVNDQDDDDDDDLMGLKDFKELVKSRSIKSNLNSKSCLSNQKLKQI</sequence>
<proteinExistence type="predicted"/>
<accession>F4RNC7</accession>